<evidence type="ECO:0000313" key="3">
    <source>
        <dbReference type="Proteomes" id="UP000295433"/>
    </source>
</evidence>
<feature type="chain" id="PRO_5021033464" evidence="1">
    <location>
        <begin position="34"/>
        <end position="164"/>
    </location>
</feature>
<evidence type="ECO:0000313" key="2">
    <source>
        <dbReference type="EMBL" id="TCV06813.1"/>
    </source>
</evidence>
<protein>
    <submittedName>
        <fullName evidence="2">Uncharacterized protein</fullName>
    </submittedName>
</protein>
<evidence type="ECO:0000256" key="1">
    <source>
        <dbReference type="SAM" id="SignalP"/>
    </source>
</evidence>
<dbReference type="EMBL" id="SMBY01000003">
    <property type="protein sequence ID" value="TCV06813.1"/>
    <property type="molecule type" value="Genomic_DNA"/>
</dbReference>
<organism evidence="2 3">
    <name type="scientific">Samsonia erythrinae</name>
    <dbReference type="NCBI Taxonomy" id="160434"/>
    <lineage>
        <taxon>Bacteria</taxon>
        <taxon>Pseudomonadati</taxon>
        <taxon>Pseudomonadota</taxon>
        <taxon>Gammaproteobacteria</taxon>
        <taxon>Enterobacterales</taxon>
        <taxon>Pectobacteriaceae</taxon>
        <taxon>Samsonia</taxon>
    </lineage>
</organism>
<comment type="caution">
    <text evidence="2">The sequence shown here is derived from an EMBL/GenBank/DDBJ whole genome shotgun (WGS) entry which is preliminary data.</text>
</comment>
<keyword evidence="1" id="KW-0732">Signal</keyword>
<name>A0A4R3VKM8_9GAMM</name>
<dbReference type="OrthoDB" id="6164594at2"/>
<dbReference type="Proteomes" id="UP000295433">
    <property type="component" value="Unassembled WGS sequence"/>
</dbReference>
<proteinExistence type="predicted"/>
<keyword evidence="3" id="KW-1185">Reference proteome</keyword>
<feature type="signal peptide" evidence="1">
    <location>
        <begin position="1"/>
        <end position="33"/>
    </location>
</feature>
<dbReference type="AlphaFoldDB" id="A0A4R3VKM8"/>
<dbReference type="RefSeq" id="WP_132454559.1">
    <property type="nucleotide sequence ID" value="NZ_JAWIZJ010000003.1"/>
</dbReference>
<sequence>MLTQKPTLSRPRWTLLPLLLCSALLSSLFTVHAAEKPHVMTASDQAEAQVIRAVRQGDQLKIDLRFETVADTFGGEIIYDDLSSERIENDVYLEAEGQRWPLSAAGKAAVAKTLRLNFSYDRKKNPRVGSWQGLFVAPPATVERVTLILPGLPPIPDIVIINRP</sequence>
<reference evidence="2 3" key="1">
    <citation type="submission" date="2019-03" db="EMBL/GenBank/DDBJ databases">
        <title>Genomic Encyclopedia of Type Strains, Phase IV (KMG-IV): sequencing the most valuable type-strain genomes for metagenomic binning, comparative biology and taxonomic classification.</title>
        <authorList>
            <person name="Goeker M."/>
        </authorList>
    </citation>
    <scope>NUCLEOTIDE SEQUENCE [LARGE SCALE GENOMIC DNA]</scope>
    <source>
        <strain evidence="2 3">DSM 16730</strain>
    </source>
</reference>
<accession>A0A4R3VKM8</accession>
<gene>
    <name evidence="2" type="ORF">EDC54_10359</name>
</gene>